<keyword evidence="1" id="KW-1133">Transmembrane helix</keyword>
<gene>
    <name evidence="2" type="ORF">RAMLITH_21995</name>
</gene>
<dbReference type="EMBL" id="VTOX01000010">
    <property type="protein sequence ID" value="NKE68495.1"/>
    <property type="molecule type" value="Genomic_DNA"/>
</dbReference>
<protein>
    <submittedName>
        <fullName evidence="2">Periplasmic heavy metal sensor</fullName>
    </submittedName>
</protein>
<dbReference type="Gene3D" id="1.20.120.1490">
    <property type="match status" value="1"/>
</dbReference>
<evidence type="ECO:0000313" key="3">
    <source>
        <dbReference type="Proteomes" id="UP000521868"/>
    </source>
</evidence>
<accession>A0A7X6DJU9</accession>
<keyword evidence="1" id="KW-0472">Membrane</keyword>
<name>A0A7X6DJU9_9BURK</name>
<keyword evidence="3" id="KW-1185">Reference proteome</keyword>
<dbReference type="Proteomes" id="UP000521868">
    <property type="component" value="Unassembled WGS sequence"/>
</dbReference>
<dbReference type="RefSeq" id="WP_168109610.1">
    <property type="nucleotide sequence ID" value="NZ_VTOX01000010.1"/>
</dbReference>
<organism evidence="2 3">
    <name type="scientific">Ramlibacter lithotrophicus</name>
    <dbReference type="NCBI Taxonomy" id="2606681"/>
    <lineage>
        <taxon>Bacteria</taxon>
        <taxon>Pseudomonadati</taxon>
        <taxon>Pseudomonadota</taxon>
        <taxon>Betaproteobacteria</taxon>
        <taxon>Burkholderiales</taxon>
        <taxon>Comamonadaceae</taxon>
        <taxon>Ramlibacter</taxon>
    </lineage>
</organism>
<sequence length="148" mass="17177">MQRSRLIYLLTLSVLVNLGVLGAAVFHWRSGGAQAVDVAAYLQLDADQQRRWERLERPFVAELDAGWREVASHRERLIREMFGDSPDAARIEAERAKIAQLQALQQKRVLAQFLREREILTAQQREKLVQLLLRERQPAQRERELHGS</sequence>
<reference evidence="2 3" key="1">
    <citation type="journal article" date="2020" name="Nature">
        <title>Bacterial chemolithoautotrophy via manganese oxidation.</title>
        <authorList>
            <person name="Yu H."/>
            <person name="Leadbetter J.R."/>
        </authorList>
    </citation>
    <scope>NUCLEOTIDE SEQUENCE [LARGE SCALE GENOMIC DNA]</scope>
    <source>
        <strain evidence="2 3">RBP-1</strain>
    </source>
</reference>
<dbReference type="AlphaFoldDB" id="A0A7X6DJU9"/>
<feature type="transmembrane region" description="Helical" evidence="1">
    <location>
        <begin position="7"/>
        <end position="28"/>
    </location>
</feature>
<proteinExistence type="predicted"/>
<dbReference type="Pfam" id="PF13801">
    <property type="entry name" value="Metal_resist"/>
    <property type="match status" value="1"/>
</dbReference>
<dbReference type="InterPro" id="IPR025961">
    <property type="entry name" value="Metal_resist"/>
</dbReference>
<comment type="caution">
    <text evidence="2">The sequence shown here is derived from an EMBL/GenBank/DDBJ whole genome shotgun (WGS) entry which is preliminary data.</text>
</comment>
<keyword evidence="1" id="KW-0812">Transmembrane</keyword>
<evidence type="ECO:0000256" key="1">
    <source>
        <dbReference type="SAM" id="Phobius"/>
    </source>
</evidence>
<evidence type="ECO:0000313" key="2">
    <source>
        <dbReference type="EMBL" id="NKE68495.1"/>
    </source>
</evidence>